<proteinExistence type="predicted"/>
<gene>
    <name evidence="1" type="ORF">ATANTOWER_026254</name>
</gene>
<organism evidence="1 2">
    <name type="scientific">Ataeniobius toweri</name>
    <dbReference type="NCBI Taxonomy" id="208326"/>
    <lineage>
        <taxon>Eukaryota</taxon>
        <taxon>Metazoa</taxon>
        <taxon>Chordata</taxon>
        <taxon>Craniata</taxon>
        <taxon>Vertebrata</taxon>
        <taxon>Euteleostomi</taxon>
        <taxon>Actinopterygii</taxon>
        <taxon>Neopterygii</taxon>
        <taxon>Teleostei</taxon>
        <taxon>Neoteleostei</taxon>
        <taxon>Acanthomorphata</taxon>
        <taxon>Ovalentaria</taxon>
        <taxon>Atherinomorphae</taxon>
        <taxon>Cyprinodontiformes</taxon>
        <taxon>Goodeidae</taxon>
        <taxon>Ataeniobius</taxon>
    </lineage>
</organism>
<name>A0ABU7C1U4_9TELE</name>
<protein>
    <submittedName>
        <fullName evidence="1">Uncharacterized protein</fullName>
    </submittedName>
</protein>
<dbReference type="Proteomes" id="UP001345963">
    <property type="component" value="Unassembled WGS sequence"/>
</dbReference>
<keyword evidence="2" id="KW-1185">Reference proteome</keyword>
<dbReference type="EMBL" id="JAHUTI010078739">
    <property type="protein sequence ID" value="MED6256818.1"/>
    <property type="molecule type" value="Genomic_DNA"/>
</dbReference>
<sequence>METELLHSTTLLSESSFSQWFFSSSFLHYTSFGSVGCRTRQIAALQMKHSHYLPVILRTLPLLLCSLERSAVPSVYFISTEFTPDFHGQLSKGSCFCGSPFSRKTVPKHDVSTSVLDCGDNYLWHI</sequence>
<evidence type="ECO:0000313" key="2">
    <source>
        <dbReference type="Proteomes" id="UP001345963"/>
    </source>
</evidence>
<evidence type="ECO:0000313" key="1">
    <source>
        <dbReference type="EMBL" id="MED6256818.1"/>
    </source>
</evidence>
<comment type="caution">
    <text evidence="1">The sequence shown here is derived from an EMBL/GenBank/DDBJ whole genome shotgun (WGS) entry which is preliminary data.</text>
</comment>
<reference evidence="1 2" key="1">
    <citation type="submission" date="2021-07" db="EMBL/GenBank/DDBJ databases">
        <authorList>
            <person name="Palmer J.M."/>
        </authorList>
    </citation>
    <scope>NUCLEOTIDE SEQUENCE [LARGE SCALE GENOMIC DNA]</scope>
    <source>
        <strain evidence="1 2">AT_MEX2019</strain>
        <tissue evidence="1">Muscle</tissue>
    </source>
</reference>
<accession>A0ABU7C1U4</accession>